<dbReference type="RefSeq" id="WP_231636860.1">
    <property type="nucleotide sequence ID" value="NZ_CP159837.1"/>
</dbReference>
<protein>
    <submittedName>
        <fullName evidence="1">Uncharacterized protein</fullName>
    </submittedName>
</protein>
<evidence type="ECO:0000313" key="1">
    <source>
        <dbReference type="EMBL" id="XCM40279.1"/>
    </source>
</evidence>
<name>A0AAU8JLW9_9CYAN</name>
<dbReference type="AlphaFoldDB" id="A0AAU8JLW9"/>
<organism evidence="1">
    <name type="scientific">Planktothricoides raciborskii GIHE-MW2</name>
    <dbReference type="NCBI Taxonomy" id="2792601"/>
    <lineage>
        <taxon>Bacteria</taxon>
        <taxon>Bacillati</taxon>
        <taxon>Cyanobacteriota</taxon>
        <taxon>Cyanophyceae</taxon>
        <taxon>Oscillatoriophycideae</taxon>
        <taxon>Oscillatoriales</taxon>
        <taxon>Oscillatoriaceae</taxon>
        <taxon>Planktothricoides</taxon>
    </lineage>
</organism>
<dbReference type="EMBL" id="CP159837">
    <property type="protein sequence ID" value="XCM40279.1"/>
    <property type="molecule type" value="Genomic_DNA"/>
</dbReference>
<reference evidence="1" key="1">
    <citation type="submission" date="2024-07" db="EMBL/GenBank/DDBJ databases">
        <authorList>
            <person name="Kim Y.J."/>
            <person name="Jeong J.Y."/>
        </authorList>
    </citation>
    <scope>NUCLEOTIDE SEQUENCE</scope>
    <source>
        <strain evidence="1">GIHE-MW2</strain>
    </source>
</reference>
<accession>A0AAU8JLW9</accession>
<gene>
    <name evidence="1" type="ORF">ABWT76_005904</name>
</gene>
<sequence length="193" mass="22384">MSGFKLLRWMMQSPGKLKFFIGQAGGANSLLFNGASVTPQMEAEFHFETEAGRSEYFCRLFHGAPDTLIFADERYRFSRNTFNGLADWTLLDAGHKEAKLIDLNNLGDPTARTIFRLMQGCAVYQFHNTSDTARVRQRWNIEDSRYLREDAANLAPFLLRLKETEPIYYKIIVESSKLRLFLPILFWNQLTIR</sequence>
<proteinExistence type="predicted"/>